<dbReference type="Gene3D" id="3.30.300.30">
    <property type="match status" value="1"/>
</dbReference>
<dbReference type="Pfam" id="PF00550">
    <property type="entry name" value="PP-binding"/>
    <property type="match status" value="1"/>
</dbReference>
<dbReference type="InterPro" id="IPR025110">
    <property type="entry name" value="AMP-bd_C"/>
</dbReference>
<protein>
    <submittedName>
        <fullName evidence="6">NocH</fullName>
    </submittedName>
</protein>
<dbReference type="InterPro" id="IPR040097">
    <property type="entry name" value="FAAL/FAAC"/>
</dbReference>
<dbReference type="AlphaFoldDB" id="A0A1S7B4F8"/>
<keyword evidence="2" id="KW-0436">Ligase</keyword>
<reference evidence="6" key="1">
    <citation type="journal article" date="2017" name="PLoS ONE">
        <title>The cyanobacterial metabolite nocuolin a is a natural oxadiazine that triggers apoptosis in human cancer cells.</title>
        <authorList>
            <person name="Voracova K."/>
            <person name="Hajek J."/>
            <person name="Mares J."/>
            <person name="Urajova P."/>
            <person name="Kuzma M."/>
            <person name="Cheel J."/>
            <person name="Villunger A."/>
            <person name="Kapuscik A."/>
            <person name="Bally M."/>
            <person name="Novak P."/>
            <person name="Kabelac M."/>
            <person name="Krumschnabel G."/>
            <person name="Lukes M."/>
            <person name="Voloshko L."/>
            <person name="Kopecky J."/>
            <person name="Hrouzek P."/>
        </authorList>
    </citation>
    <scope>NUCLEOTIDE SEQUENCE</scope>
    <source>
        <strain evidence="6">HBU26</strain>
    </source>
</reference>
<dbReference type="GO" id="GO:0016874">
    <property type="term" value="F:ligase activity"/>
    <property type="evidence" value="ECO:0007669"/>
    <property type="project" value="UniProtKB-KW"/>
</dbReference>
<dbReference type="InterPro" id="IPR042099">
    <property type="entry name" value="ANL_N_sf"/>
</dbReference>
<dbReference type="InterPro" id="IPR045851">
    <property type="entry name" value="AMP-bd_C_sf"/>
</dbReference>
<dbReference type="SUPFAM" id="SSF56801">
    <property type="entry name" value="Acetyl-CoA synthetase-like"/>
    <property type="match status" value="1"/>
</dbReference>
<dbReference type="GO" id="GO:0006633">
    <property type="term" value="P:fatty acid biosynthetic process"/>
    <property type="evidence" value="ECO:0007669"/>
    <property type="project" value="TreeGrafter"/>
</dbReference>
<dbReference type="InterPro" id="IPR000873">
    <property type="entry name" value="AMP-dep_synth/lig_dom"/>
</dbReference>
<evidence type="ECO:0000256" key="2">
    <source>
        <dbReference type="ARBA" id="ARBA00022598"/>
    </source>
</evidence>
<name>A0A1S7B4F8_9CYAN</name>
<accession>A0A1S7B4F8</accession>
<dbReference type="GO" id="GO:0070566">
    <property type="term" value="F:adenylyltransferase activity"/>
    <property type="evidence" value="ECO:0007669"/>
    <property type="project" value="TreeGrafter"/>
</dbReference>
<dbReference type="Gene3D" id="3.40.50.12780">
    <property type="entry name" value="N-terminal domain of ligase-like"/>
    <property type="match status" value="1"/>
</dbReference>
<evidence type="ECO:0000313" key="6">
    <source>
        <dbReference type="EMBL" id="AQX77685.1"/>
    </source>
</evidence>
<keyword evidence="3" id="KW-0276">Fatty acid metabolism</keyword>
<comment type="similarity">
    <text evidence="1">Belongs to the ATP-dependent AMP-binding enzyme family.</text>
</comment>
<dbReference type="EMBL" id="KY594676">
    <property type="protein sequence ID" value="AQX77685.1"/>
    <property type="molecule type" value="Genomic_DNA"/>
</dbReference>
<evidence type="ECO:0000256" key="3">
    <source>
        <dbReference type="ARBA" id="ARBA00022832"/>
    </source>
</evidence>
<sequence>MNQVITTITNSSCISNSNNFSNLVDLLRYRALHQSNQIAFTYLEDEEGLESTLTYQQLDAKARSIAVFLQNISTPGDRILLLYPPGLDYIAAFFGCLYAELIAIPLYSPRNNRKMSRIQSIMEDSQAQIALTNNHSLINVQTLLNHAPDLKKLQWLATDKIDENLADQWQSKSISSVSIAYLQYTSGSTSTPKGVMITHENALCNSAEIAISWRTGTDSILVSWLPHFHDFGQIYGVIQPIYNGFPCIFMSPDSFVQKPIRWLKAISDYKATHSGAPNFAYDLCADKIKPEQRENLDLSNWEVTVNGAEPIRKQTLEEFYQAFAPYGFRWSTFYPGYGLAEATLKVSSAKKDDLPTMLTIQADSLAQNLIVEASEDEQFVKTLVGCGSTVLNAKVVIVDTESLTQSPSGQVGEIWVSGPSIAQGYWGRLEETQRTFGAYLTDNGEGPFLRTGDLGFVKNGELFITGRIKDLIVIRGSNHYPQDIELTVEESHPSLRSGYSAVFSIDENEQERLVIACEIKRSYLRHLDADQVIQAIRKAVSKEHELEVYAVLLLRTGSIPKTSSGKIQRQACRTQFLNNQLNVVQEWKDQSNKQIINEGKSPMQNNLSNIIKLGIQDWLISWIAKERNLDIKEIDPNESLTHYGLSSLDSMNLHGDLETWLGYSIVPDWLWDSPSIDALAKQISQPQNVVSVAKVAS</sequence>
<dbReference type="PANTHER" id="PTHR22754">
    <property type="entry name" value="DISCO-INTERACTING PROTEIN 2 DIP2 -RELATED"/>
    <property type="match status" value="1"/>
</dbReference>
<gene>
    <name evidence="6" type="primary">nocH</name>
</gene>
<dbReference type="InterPro" id="IPR020845">
    <property type="entry name" value="AMP-binding_CS"/>
</dbReference>
<dbReference type="Pfam" id="PF00501">
    <property type="entry name" value="AMP-binding"/>
    <property type="match status" value="1"/>
</dbReference>
<dbReference type="PROSITE" id="PS50075">
    <property type="entry name" value="CARRIER"/>
    <property type="match status" value="1"/>
</dbReference>
<evidence type="ECO:0000256" key="4">
    <source>
        <dbReference type="ARBA" id="ARBA00023098"/>
    </source>
</evidence>
<evidence type="ECO:0000259" key="5">
    <source>
        <dbReference type="PROSITE" id="PS50075"/>
    </source>
</evidence>
<dbReference type="InterPro" id="IPR036736">
    <property type="entry name" value="ACP-like_sf"/>
</dbReference>
<dbReference type="FunFam" id="3.40.50.12780:FF:000013">
    <property type="entry name" value="Long-chain-fatty-acid--AMP ligase FadD32"/>
    <property type="match status" value="1"/>
</dbReference>
<dbReference type="SUPFAM" id="SSF47336">
    <property type="entry name" value="ACP-like"/>
    <property type="match status" value="1"/>
</dbReference>
<dbReference type="GO" id="GO:0005886">
    <property type="term" value="C:plasma membrane"/>
    <property type="evidence" value="ECO:0007669"/>
    <property type="project" value="TreeGrafter"/>
</dbReference>
<dbReference type="GO" id="GO:0071766">
    <property type="term" value="P:Actinobacterium-type cell wall biogenesis"/>
    <property type="evidence" value="ECO:0007669"/>
    <property type="project" value="UniProtKB-ARBA"/>
</dbReference>
<proteinExistence type="inferred from homology"/>
<dbReference type="InterPro" id="IPR009081">
    <property type="entry name" value="PP-bd_ACP"/>
</dbReference>
<feature type="domain" description="Carrier" evidence="5">
    <location>
        <begin position="610"/>
        <end position="687"/>
    </location>
</feature>
<keyword evidence="4" id="KW-0443">Lipid metabolism</keyword>
<dbReference type="CDD" id="cd05931">
    <property type="entry name" value="FAAL"/>
    <property type="match status" value="1"/>
</dbReference>
<dbReference type="PANTHER" id="PTHR22754:SF32">
    <property type="entry name" value="DISCO-INTERACTING PROTEIN 2"/>
    <property type="match status" value="1"/>
</dbReference>
<dbReference type="Gene3D" id="1.10.1200.10">
    <property type="entry name" value="ACP-like"/>
    <property type="match status" value="1"/>
</dbReference>
<dbReference type="Pfam" id="PF23024">
    <property type="entry name" value="AMP-dom_DIP2-like"/>
    <property type="match status" value="1"/>
</dbReference>
<dbReference type="PROSITE" id="PS00455">
    <property type="entry name" value="AMP_BINDING"/>
    <property type="match status" value="1"/>
</dbReference>
<organism evidence="6">
    <name type="scientific">Nodularia sp. HBU26</name>
    <dbReference type="NCBI Taxonomy" id="1966654"/>
    <lineage>
        <taxon>Bacteria</taxon>
        <taxon>Bacillati</taxon>
        <taxon>Cyanobacteriota</taxon>
        <taxon>Cyanophyceae</taxon>
        <taxon>Nostocales</taxon>
        <taxon>Nodulariaceae</taxon>
        <taxon>Nodularia</taxon>
    </lineage>
</organism>
<evidence type="ECO:0000256" key="1">
    <source>
        <dbReference type="ARBA" id="ARBA00006432"/>
    </source>
</evidence>